<keyword evidence="3" id="KW-1185">Reference proteome</keyword>
<gene>
    <name evidence="2" type="ORF">Dsin_017349</name>
</gene>
<evidence type="ECO:0000256" key="1">
    <source>
        <dbReference type="SAM" id="Phobius"/>
    </source>
</evidence>
<dbReference type="PANTHER" id="PTHR33287">
    <property type="entry name" value="OS03G0453550 PROTEIN"/>
    <property type="match status" value="1"/>
</dbReference>
<comment type="caution">
    <text evidence="2">The sequence shown here is derived from an EMBL/GenBank/DDBJ whole genome shotgun (WGS) entry which is preliminary data.</text>
</comment>
<sequence>MQVNLRNNFDELDQESNEKKFEEVRKIIAEQETRLQNLQSTGFQLANYYFVFQGVILTASCNGSTSLKCSDRWFLFTVSLLAAVLNLVALLIIGLKYNRTIEQQDKNWCESNEIARRLLIKANNKTTTSKNMSREIQCVDPYRKTKRFAAVTLYGCWRFVCKRDESGNQLTEGGRGSYSKCIRFCNGGSGCLRICNEY</sequence>
<reference evidence="2" key="1">
    <citation type="journal article" date="2023" name="Plant J.">
        <title>Genome sequences and population genomics provide insights into the demographic history, inbreeding, and mutation load of two 'living fossil' tree species of Dipteronia.</title>
        <authorList>
            <person name="Feng Y."/>
            <person name="Comes H.P."/>
            <person name="Chen J."/>
            <person name="Zhu S."/>
            <person name="Lu R."/>
            <person name="Zhang X."/>
            <person name="Li P."/>
            <person name="Qiu J."/>
            <person name="Olsen K.M."/>
            <person name="Qiu Y."/>
        </authorList>
    </citation>
    <scope>NUCLEOTIDE SEQUENCE</scope>
    <source>
        <strain evidence="2">NBL</strain>
    </source>
</reference>
<evidence type="ECO:0000313" key="3">
    <source>
        <dbReference type="Proteomes" id="UP001281410"/>
    </source>
</evidence>
<name>A0AAE0AFJ4_9ROSI</name>
<keyword evidence="1" id="KW-0812">Transmembrane</keyword>
<protein>
    <recommendedName>
        <fullName evidence="4">Transmembrane protein</fullName>
    </recommendedName>
</protein>
<dbReference type="EMBL" id="JANJYJ010000005">
    <property type="protein sequence ID" value="KAK3212643.1"/>
    <property type="molecule type" value="Genomic_DNA"/>
</dbReference>
<proteinExistence type="predicted"/>
<dbReference type="AlphaFoldDB" id="A0AAE0AFJ4"/>
<keyword evidence="1" id="KW-0472">Membrane</keyword>
<dbReference type="PANTHER" id="PTHR33287:SF2">
    <property type="entry name" value="TRANSMEMBRANE PROTEIN"/>
    <property type="match status" value="1"/>
</dbReference>
<dbReference type="Proteomes" id="UP001281410">
    <property type="component" value="Unassembled WGS sequence"/>
</dbReference>
<evidence type="ECO:0008006" key="4">
    <source>
        <dbReference type="Google" id="ProtNLM"/>
    </source>
</evidence>
<feature type="transmembrane region" description="Helical" evidence="1">
    <location>
        <begin position="73"/>
        <end position="95"/>
    </location>
</feature>
<evidence type="ECO:0000313" key="2">
    <source>
        <dbReference type="EMBL" id="KAK3212643.1"/>
    </source>
</evidence>
<accession>A0AAE0AFJ4</accession>
<organism evidence="2 3">
    <name type="scientific">Dipteronia sinensis</name>
    <dbReference type="NCBI Taxonomy" id="43782"/>
    <lineage>
        <taxon>Eukaryota</taxon>
        <taxon>Viridiplantae</taxon>
        <taxon>Streptophyta</taxon>
        <taxon>Embryophyta</taxon>
        <taxon>Tracheophyta</taxon>
        <taxon>Spermatophyta</taxon>
        <taxon>Magnoliopsida</taxon>
        <taxon>eudicotyledons</taxon>
        <taxon>Gunneridae</taxon>
        <taxon>Pentapetalae</taxon>
        <taxon>rosids</taxon>
        <taxon>malvids</taxon>
        <taxon>Sapindales</taxon>
        <taxon>Sapindaceae</taxon>
        <taxon>Hippocastanoideae</taxon>
        <taxon>Acereae</taxon>
        <taxon>Dipteronia</taxon>
    </lineage>
</organism>
<keyword evidence="1" id="KW-1133">Transmembrane helix</keyword>